<evidence type="ECO:0000313" key="2">
    <source>
        <dbReference type="Proteomes" id="UP000247810"/>
    </source>
</evidence>
<dbReference type="Pfam" id="PF06966">
    <property type="entry name" value="DUF1295"/>
    <property type="match status" value="1"/>
</dbReference>
<protein>
    <submittedName>
        <fullName evidence="1">DUF1295-domain-containing protein</fullName>
    </submittedName>
</protein>
<dbReference type="InterPro" id="IPR010721">
    <property type="entry name" value="UstE-like"/>
</dbReference>
<name>A0A319DJD7_9EURO</name>
<dbReference type="VEuPathDB" id="FungiDB:BO71DRAFT_52882"/>
<sequence length="351" mass="39318">MNLSGTRPFADADPFQHQHTFQPPHAHLPHLQHASDIGLLRSTILPSFTLHTTLDIATFIAAKATNRAELKDWCWPTSQVLNAWWSAIGHQVYQHNISPQTAWSGLTYTDKLLLSLVTAWGTRLFARVASRSITRGKDDPRYEQLKQQDPKGFWWNALWKQYLPEAVFLTLVSLPFTVPFKLTASSLDLDSDVQATVRALGVALFGTGFALEVLADEQLKLHKEDGRMDLCRTGVWSIVRHPNYLGDTLIHTSFLLLNAASNFNPIVLLGPLTNYLFLRFVGGDRQTEASQEARYVVDDPARYAQLQSWRASKNSFWPGVKEIVNPWVWGVVGVGVAGVVVEEGVRGLFST</sequence>
<reference evidence="1 2" key="1">
    <citation type="submission" date="2018-02" db="EMBL/GenBank/DDBJ databases">
        <title>The genomes of Aspergillus section Nigri reveals drivers in fungal speciation.</title>
        <authorList>
            <consortium name="DOE Joint Genome Institute"/>
            <person name="Vesth T.C."/>
            <person name="Nybo J."/>
            <person name="Theobald S."/>
            <person name="Brandl J."/>
            <person name="Frisvad J.C."/>
            <person name="Nielsen K.F."/>
            <person name="Lyhne E.K."/>
            <person name="Kogle M.E."/>
            <person name="Kuo A."/>
            <person name="Riley R."/>
            <person name="Clum A."/>
            <person name="Nolan M."/>
            <person name="Lipzen A."/>
            <person name="Salamov A."/>
            <person name="Henrissat B."/>
            <person name="Wiebenga A."/>
            <person name="De vries R.P."/>
            <person name="Grigoriev I.V."/>
            <person name="Mortensen U.H."/>
            <person name="Andersen M.R."/>
            <person name="Baker S.E."/>
        </authorList>
    </citation>
    <scope>NUCLEOTIDE SEQUENCE [LARGE SCALE GENOMIC DNA]</scope>
    <source>
        <strain evidence="1 2">CBS 707.79</strain>
    </source>
</reference>
<gene>
    <name evidence="1" type="ORF">BO71DRAFT_52882</name>
</gene>
<dbReference type="EMBL" id="KZ825949">
    <property type="protein sequence ID" value="PYH91323.1"/>
    <property type="molecule type" value="Genomic_DNA"/>
</dbReference>
<proteinExistence type="predicted"/>
<dbReference type="Proteomes" id="UP000247810">
    <property type="component" value="Unassembled WGS sequence"/>
</dbReference>
<dbReference type="Gene3D" id="1.20.120.1630">
    <property type="match status" value="1"/>
</dbReference>
<organism evidence="1 2">
    <name type="scientific">Aspergillus ellipticus CBS 707.79</name>
    <dbReference type="NCBI Taxonomy" id="1448320"/>
    <lineage>
        <taxon>Eukaryota</taxon>
        <taxon>Fungi</taxon>
        <taxon>Dikarya</taxon>
        <taxon>Ascomycota</taxon>
        <taxon>Pezizomycotina</taxon>
        <taxon>Eurotiomycetes</taxon>
        <taxon>Eurotiomycetidae</taxon>
        <taxon>Eurotiales</taxon>
        <taxon>Aspergillaceae</taxon>
        <taxon>Aspergillus</taxon>
        <taxon>Aspergillus subgen. Circumdati</taxon>
    </lineage>
</organism>
<dbReference type="OrthoDB" id="67965at2759"/>
<dbReference type="PANTHER" id="PTHR32251">
    <property type="entry name" value="3-OXO-5-ALPHA-STEROID 4-DEHYDROGENASE"/>
    <property type="match status" value="1"/>
</dbReference>
<dbReference type="PANTHER" id="PTHR32251:SF15">
    <property type="entry name" value="3-OXO-5-ALPHA-STEROID 4-DEHYDROGENASE (DUF1295)"/>
    <property type="match status" value="1"/>
</dbReference>
<dbReference type="AlphaFoldDB" id="A0A319DJD7"/>
<evidence type="ECO:0000313" key="1">
    <source>
        <dbReference type="EMBL" id="PYH91323.1"/>
    </source>
</evidence>
<dbReference type="GO" id="GO:0016020">
    <property type="term" value="C:membrane"/>
    <property type="evidence" value="ECO:0007669"/>
    <property type="project" value="TreeGrafter"/>
</dbReference>
<accession>A0A319DJD7</accession>
<keyword evidence="2" id="KW-1185">Reference proteome</keyword>